<name>A0A3B0V7Y2_9ZZZZ</name>
<dbReference type="PANTHER" id="PTHR41247:SF1">
    <property type="entry name" value="HTH-TYPE TRANSCRIPTIONAL REPRESSOR YCNK"/>
    <property type="match status" value="1"/>
</dbReference>
<evidence type="ECO:0000313" key="1">
    <source>
        <dbReference type="EMBL" id="VAW28056.1"/>
    </source>
</evidence>
<dbReference type="EMBL" id="UOES01000341">
    <property type="protein sequence ID" value="VAW28056.1"/>
    <property type="molecule type" value="Genomic_DNA"/>
</dbReference>
<dbReference type="AlphaFoldDB" id="A0A3B0V7Y2"/>
<organism evidence="1">
    <name type="scientific">hydrothermal vent metagenome</name>
    <dbReference type="NCBI Taxonomy" id="652676"/>
    <lineage>
        <taxon>unclassified sequences</taxon>
        <taxon>metagenomes</taxon>
        <taxon>ecological metagenomes</taxon>
    </lineage>
</organism>
<dbReference type="Pfam" id="PF05573">
    <property type="entry name" value="NosL"/>
    <property type="match status" value="1"/>
</dbReference>
<proteinExistence type="predicted"/>
<evidence type="ECO:0008006" key="2">
    <source>
        <dbReference type="Google" id="ProtNLM"/>
    </source>
</evidence>
<dbReference type="SUPFAM" id="SSF160387">
    <property type="entry name" value="NosL/MerB-like"/>
    <property type="match status" value="1"/>
</dbReference>
<sequence>MKLISALLVASIAALSSCSIESEEINYGKDACHFCKMTIVDKQHASEVVTTKGKVFKYDAIECMINDLKQKPNLEVGLLFINDYAAPGTLINANTATYLISKQIKSPMGAFLSGFNSKDEATKTQEASGGSIYTWAEVQDQIN</sequence>
<dbReference type="PANTHER" id="PTHR41247">
    <property type="entry name" value="HTH-TYPE TRANSCRIPTIONAL REPRESSOR YCNK"/>
    <property type="match status" value="1"/>
</dbReference>
<dbReference type="InterPro" id="IPR008719">
    <property type="entry name" value="N2O_reductase_NosL"/>
</dbReference>
<gene>
    <name evidence="1" type="ORF">MNBD_BACTEROID06-178</name>
</gene>
<dbReference type="PROSITE" id="PS51257">
    <property type="entry name" value="PROKAR_LIPOPROTEIN"/>
    <property type="match status" value="1"/>
</dbReference>
<accession>A0A3B0V7Y2</accession>
<reference evidence="1" key="1">
    <citation type="submission" date="2018-06" db="EMBL/GenBank/DDBJ databases">
        <authorList>
            <person name="Zhirakovskaya E."/>
        </authorList>
    </citation>
    <scope>NUCLEOTIDE SEQUENCE</scope>
</reference>
<protein>
    <recommendedName>
        <fullName evidence="2">Nitrous oxide reductase maturation protein, outer-membrane lipoprotein NosL</fullName>
    </recommendedName>
</protein>